<keyword evidence="4 22" id="KW-0132">Cell division</keyword>
<dbReference type="GO" id="GO:0051301">
    <property type="term" value="P:cell division"/>
    <property type="evidence" value="ECO:0007669"/>
    <property type="project" value="UniProtKB-KW"/>
</dbReference>
<protein>
    <recommendedName>
        <fullName evidence="17">Probable peptidoglycan glycosyltransferase FtsW</fullName>
        <ecNumber evidence="19">2.4.99.28</ecNumber>
    </recommendedName>
    <alternativeName>
        <fullName evidence="18">Cell division protein FtsW</fullName>
    </alternativeName>
    <alternativeName>
        <fullName evidence="15">Cell wall polymerase</fullName>
    </alternativeName>
    <alternativeName>
        <fullName evidence="14">Peptidoglycan polymerase</fullName>
    </alternativeName>
</protein>
<keyword evidence="10 21" id="KW-1133">Transmembrane helix</keyword>
<comment type="subcellular location">
    <subcellularLocation>
        <location evidence="1">Cell membrane</location>
        <topology evidence="1">Multi-pass membrane protein</topology>
    </subcellularLocation>
</comment>
<comment type="pathway">
    <text evidence="2">Cell wall biogenesis; peptidoglycan biosynthesis.</text>
</comment>
<keyword evidence="6" id="KW-0808">Transferase</keyword>
<dbReference type="PANTHER" id="PTHR30474">
    <property type="entry name" value="CELL CYCLE PROTEIN"/>
    <property type="match status" value="1"/>
</dbReference>
<feature type="transmembrane region" description="Helical" evidence="21">
    <location>
        <begin position="312"/>
        <end position="333"/>
    </location>
</feature>
<evidence type="ECO:0000256" key="15">
    <source>
        <dbReference type="ARBA" id="ARBA00033270"/>
    </source>
</evidence>
<evidence type="ECO:0000256" key="3">
    <source>
        <dbReference type="ARBA" id="ARBA00022475"/>
    </source>
</evidence>
<evidence type="ECO:0000256" key="4">
    <source>
        <dbReference type="ARBA" id="ARBA00022618"/>
    </source>
</evidence>
<evidence type="ECO:0000256" key="12">
    <source>
        <dbReference type="ARBA" id="ARBA00023306"/>
    </source>
</evidence>
<feature type="transmembrane region" description="Helical" evidence="21">
    <location>
        <begin position="56"/>
        <end position="74"/>
    </location>
</feature>
<feature type="transmembrane region" description="Helical" evidence="21">
    <location>
        <begin position="17"/>
        <end position="44"/>
    </location>
</feature>
<keyword evidence="7 21" id="KW-0812">Transmembrane</keyword>
<evidence type="ECO:0000256" key="5">
    <source>
        <dbReference type="ARBA" id="ARBA00022676"/>
    </source>
</evidence>
<dbReference type="GO" id="GO:0032153">
    <property type="term" value="C:cell division site"/>
    <property type="evidence" value="ECO:0007669"/>
    <property type="project" value="TreeGrafter"/>
</dbReference>
<feature type="transmembrane region" description="Helical" evidence="21">
    <location>
        <begin position="280"/>
        <end position="300"/>
    </location>
</feature>
<dbReference type="EC" id="2.4.99.28" evidence="19"/>
<dbReference type="GO" id="GO:0009252">
    <property type="term" value="P:peptidoglycan biosynthetic process"/>
    <property type="evidence" value="ECO:0007669"/>
    <property type="project" value="UniProtKB-KW"/>
</dbReference>
<name>A0A806KLX5_9BACT</name>
<keyword evidence="9" id="KW-0573">Peptidoglycan synthesis</keyword>
<dbReference type="GO" id="GO:0008360">
    <property type="term" value="P:regulation of cell shape"/>
    <property type="evidence" value="ECO:0007669"/>
    <property type="project" value="UniProtKB-KW"/>
</dbReference>
<evidence type="ECO:0000256" key="7">
    <source>
        <dbReference type="ARBA" id="ARBA00022692"/>
    </source>
</evidence>
<evidence type="ECO:0000256" key="14">
    <source>
        <dbReference type="ARBA" id="ARBA00032370"/>
    </source>
</evidence>
<dbReference type="AlphaFoldDB" id="A0A806KLX5"/>
<evidence type="ECO:0000256" key="13">
    <source>
        <dbReference type="ARBA" id="ARBA00023316"/>
    </source>
</evidence>
<dbReference type="InterPro" id="IPR013437">
    <property type="entry name" value="FtsW"/>
</dbReference>
<evidence type="ECO:0000256" key="20">
    <source>
        <dbReference type="ARBA" id="ARBA00049902"/>
    </source>
</evidence>
<evidence type="ECO:0000256" key="10">
    <source>
        <dbReference type="ARBA" id="ARBA00022989"/>
    </source>
</evidence>
<dbReference type="GO" id="GO:0071555">
    <property type="term" value="P:cell wall organization"/>
    <property type="evidence" value="ECO:0007669"/>
    <property type="project" value="UniProtKB-KW"/>
</dbReference>
<feature type="transmembrane region" description="Helical" evidence="21">
    <location>
        <begin position="193"/>
        <end position="211"/>
    </location>
</feature>
<dbReference type="EMBL" id="JQ844295">
    <property type="protein sequence ID" value="AGS54382.1"/>
    <property type="molecule type" value="Genomic_DNA"/>
</dbReference>
<keyword evidence="5" id="KW-0328">Glycosyltransferase</keyword>
<feature type="transmembrane region" description="Helical" evidence="21">
    <location>
        <begin position="80"/>
        <end position="99"/>
    </location>
</feature>
<evidence type="ECO:0000256" key="11">
    <source>
        <dbReference type="ARBA" id="ARBA00023136"/>
    </source>
</evidence>
<evidence type="ECO:0000313" key="22">
    <source>
        <dbReference type="EMBL" id="AGS54382.1"/>
    </source>
</evidence>
<comment type="similarity">
    <text evidence="16">Belongs to the SEDS family. FtsW subfamily.</text>
</comment>
<dbReference type="InterPro" id="IPR001182">
    <property type="entry name" value="FtsW/RodA"/>
</dbReference>
<evidence type="ECO:0000256" key="17">
    <source>
        <dbReference type="ARBA" id="ARBA00041185"/>
    </source>
</evidence>
<accession>A0A806KLX5</accession>
<keyword evidence="3" id="KW-1003">Cell membrane</keyword>
<evidence type="ECO:0000256" key="2">
    <source>
        <dbReference type="ARBA" id="ARBA00004752"/>
    </source>
</evidence>
<feature type="transmembrane region" description="Helical" evidence="21">
    <location>
        <begin position="172"/>
        <end position="188"/>
    </location>
</feature>
<evidence type="ECO:0000256" key="1">
    <source>
        <dbReference type="ARBA" id="ARBA00004651"/>
    </source>
</evidence>
<comment type="catalytic activity">
    <reaction evidence="20">
        <text>[GlcNAc-(1-&gt;4)-Mur2Ac(oyl-L-Ala-gamma-D-Glu-L-Lys-D-Ala-D-Ala)](n)-di-trans,octa-cis-undecaprenyl diphosphate + beta-D-GlcNAc-(1-&gt;4)-Mur2Ac(oyl-L-Ala-gamma-D-Glu-L-Lys-D-Ala-D-Ala)-di-trans,octa-cis-undecaprenyl diphosphate = [GlcNAc-(1-&gt;4)-Mur2Ac(oyl-L-Ala-gamma-D-Glu-L-Lys-D-Ala-D-Ala)](n+1)-di-trans,octa-cis-undecaprenyl diphosphate + di-trans,octa-cis-undecaprenyl diphosphate + H(+)</text>
        <dbReference type="Rhea" id="RHEA:23708"/>
        <dbReference type="Rhea" id="RHEA-COMP:9602"/>
        <dbReference type="Rhea" id="RHEA-COMP:9603"/>
        <dbReference type="ChEBI" id="CHEBI:15378"/>
        <dbReference type="ChEBI" id="CHEBI:58405"/>
        <dbReference type="ChEBI" id="CHEBI:60033"/>
        <dbReference type="ChEBI" id="CHEBI:78435"/>
        <dbReference type="EC" id="2.4.99.28"/>
    </reaction>
</comment>
<evidence type="ECO:0000256" key="21">
    <source>
        <dbReference type="SAM" id="Phobius"/>
    </source>
</evidence>
<dbReference type="PANTHER" id="PTHR30474:SF2">
    <property type="entry name" value="PEPTIDOGLYCAN GLYCOSYLTRANSFERASE FTSW-RELATED"/>
    <property type="match status" value="1"/>
</dbReference>
<evidence type="ECO:0000256" key="9">
    <source>
        <dbReference type="ARBA" id="ARBA00022984"/>
    </source>
</evidence>
<keyword evidence="8" id="KW-0133">Cell shape</keyword>
<sequence>MYHFDAEKAQNQKTVHLFYFCVILLIGIGLVTLYSSSYAFALRFYKDGNYFIKRQLVYGAIGIVLFFACLFINLNVMRKYILPIVAVTAVLCLLTRIPGIGVEKYGASRWIEIGQLSYQPSEMVKFVLPFYLAHLLDKKADNLDKFSSGILPPVLVTGLFFCLIYMQNNFSTAVFILFNALVIFYLAGIRYRYFFATLALVIPISTLLVFTKEHRVRRLVSFLRPEWDPLNAGFQVSVSRDAIISGGIFGKGIGEGTRKIASIPEIHSDFIFSAYVEETGLIGILLFFCLFTAFAVLGYRAAWTADTVFKRLLAASLTTMIVSQALLNVAVVSGALPATGIPLPFFSAGGSSLVTSLICAGIIANIARNGRAPDVYGDKDDI</sequence>
<dbReference type="NCBIfam" id="TIGR02614">
    <property type="entry name" value="ftsW"/>
    <property type="match status" value="1"/>
</dbReference>
<reference evidence="22" key="1">
    <citation type="submission" date="2012-03" db="EMBL/GenBank/DDBJ databases">
        <title>Functional metagenomics reveals considerable lignocellulase gene clusters in the gut microbiome of a wood-feeding higher termite.</title>
        <authorList>
            <person name="Liu N."/>
        </authorList>
    </citation>
    <scope>NUCLEOTIDE SEQUENCE</scope>
</reference>
<dbReference type="GO" id="GO:0005886">
    <property type="term" value="C:plasma membrane"/>
    <property type="evidence" value="ECO:0007669"/>
    <property type="project" value="UniProtKB-SubCell"/>
</dbReference>
<keyword evidence="12" id="KW-0131">Cell cycle</keyword>
<organism evidence="22">
    <name type="scientific">uncultured bacterium contig00015</name>
    <dbReference type="NCBI Taxonomy" id="1181506"/>
    <lineage>
        <taxon>Bacteria</taxon>
        <taxon>environmental samples</taxon>
    </lineage>
</organism>
<keyword evidence="11 21" id="KW-0472">Membrane</keyword>
<evidence type="ECO:0000256" key="18">
    <source>
        <dbReference type="ARBA" id="ARBA00041418"/>
    </source>
</evidence>
<dbReference type="Pfam" id="PF01098">
    <property type="entry name" value="FTSW_RODA_SPOVE"/>
    <property type="match status" value="1"/>
</dbReference>
<evidence type="ECO:0000256" key="6">
    <source>
        <dbReference type="ARBA" id="ARBA00022679"/>
    </source>
</evidence>
<proteinExistence type="inferred from homology"/>
<evidence type="ECO:0000256" key="16">
    <source>
        <dbReference type="ARBA" id="ARBA00038053"/>
    </source>
</evidence>
<dbReference type="GO" id="GO:0015648">
    <property type="term" value="F:lipid-linked peptidoglycan transporter activity"/>
    <property type="evidence" value="ECO:0007669"/>
    <property type="project" value="TreeGrafter"/>
</dbReference>
<evidence type="ECO:0000256" key="8">
    <source>
        <dbReference type="ARBA" id="ARBA00022960"/>
    </source>
</evidence>
<feature type="transmembrane region" description="Helical" evidence="21">
    <location>
        <begin position="345"/>
        <end position="367"/>
    </location>
</feature>
<keyword evidence="13" id="KW-0961">Cell wall biogenesis/degradation</keyword>
<dbReference type="GO" id="GO:0008955">
    <property type="term" value="F:peptidoglycan glycosyltransferase activity"/>
    <property type="evidence" value="ECO:0007669"/>
    <property type="project" value="UniProtKB-EC"/>
</dbReference>
<evidence type="ECO:0000256" key="19">
    <source>
        <dbReference type="ARBA" id="ARBA00044770"/>
    </source>
</evidence>
<feature type="transmembrane region" description="Helical" evidence="21">
    <location>
        <begin position="146"/>
        <end position="166"/>
    </location>
</feature>